<name>A0A8H7RRV8_9FUNG</name>
<accession>A0A8H7RRV8</accession>
<dbReference type="GO" id="GO:0070449">
    <property type="term" value="C:elongin complex"/>
    <property type="evidence" value="ECO:0007669"/>
    <property type="project" value="InterPro"/>
</dbReference>
<dbReference type="InterPro" id="IPR051870">
    <property type="entry name" value="Elongin-A_domain"/>
</dbReference>
<dbReference type="AlphaFoldDB" id="A0A8H7RRV8"/>
<feature type="region of interest" description="Disordered" evidence="1">
    <location>
        <begin position="264"/>
        <end position="298"/>
    </location>
</feature>
<evidence type="ECO:0008006" key="4">
    <source>
        <dbReference type="Google" id="ProtNLM"/>
    </source>
</evidence>
<dbReference type="PANTHER" id="PTHR15141:SF76">
    <property type="entry name" value="TRANSCRIPTION ELONGATION FACTOR B POLYPEPTIDE 3"/>
    <property type="match status" value="1"/>
</dbReference>
<organism evidence="2 3">
    <name type="scientific">Circinella minor</name>
    <dbReference type="NCBI Taxonomy" id="1195481"/>
    <lineage>
        <taxon>Eukaryota</taxon>
        <taxon>Fungi</taxon>
        <taxon>Fungi incertae sedis</taxon>
        <taxon>Mucoromycota</taxon>
        <taxon>Mucoromycotina</taxon>
        <taxon>Mucoromycetes</taxon>
        <taxon>Mucorales</taxon>
        <taxon>Lichtheimiaceae</taxon>
        <taxon>Circinella</taxon>
    </lineage>
</organism>
<keyword evidence="3" id="KW-1185">Reference proteome</keyword>
<feature type="compositionally biased region" description="Basic and acidic residues" evidence="1">
    <location>
        <begin position="285"/>
        <end position="296"/>
    </location>
</feature>
<dbReference type="Proteomes" id="UP000646827">
    <property type="component" value="Unassembled WGS sequence"/>
</dbReference>
<dbReference type="EMBL" id="JAEPRB010000457">
    <property type="protein sequence ID" value="KAG2216092.1"/>
    <property type="molecule type" value="Genomic_DNA"/>
</dbReference>
<dbReference type="GO" id="GO:0006368">
    <property type="term" value="P:transcription elongation by RNA polymerase II"/>
    <property type="evidence" value="ECO:0007669"/>
    <property type="project" value="InterPro"/>
</dbReference>
<dbReference type="OrthoDB" id="21513at2759"/>
<comment type="caution">
    <text evidence="2">The sequence shown here is derived from an EMBL/GenBank/DDBJ whole genome shotgun (WGS) entry which is preliminary data.</text>
</comment>
<proteinExistence type="predicted"/>
<dbReference type="PANTHER" id="PTHR15141">
    <property type="entry name" value="TRANSCRIPTION ELONGATION FACTOR B POLYPEPTIDE 3"/>
    <property type="match status" value="1"/>
</dbReference>
<protein>
    <recommendedName>
        <fullName evidence="4">Elongin-A</fullName>
    </recommendedName>
</protein>
<dbReference type="Pfam" id="PF06881">
    <property type="entry name" value="Elongin_A"/>
    <property type="match status" value="1"/>
</dbReference>
<reference evidence="2 3" key="1">
    <citation type="submission" date="2020-12" db="EMBL/GenBank/DDBJ databases">
        <title>Metabolic potential, ecology and presence of endohyphal bacteria is reflected in genomic diversity of Mucoromycotina.</title>
        <authorList>
            <person name="Muszewska A."/>
            <person name="Okrasinska A."/>
            <person name="Steczkiewicz K."/>
            <person name="Drgas O."/>
            <person name="Orlowska M."/>
            <person name="Perlinska-Lenart U."/>
            <person name="Aleksandrzak-Piekarczyk T."/>
            <person name="Szatraj K."/>
            <person name="Zielenkiewicz U."/>
            <person name="Pilsyk S."/>
            <person name="Malc E."/>
            <person name="Mieczkowski P."/>
            <person name="Kruszewska J.S."/>
            <person name="Biernat P."/>
            <person name="Pawlowska J."/>
        </authorList>
    </citation>
    <scope>NUCLEOTIDE SEQUENCE [LARGE SCALE GENOMIC DNA]</scope>
    <source>
        <strain evidence="2 3">CBS 142.35</strain>
    </source>
</reference>
<feature type="compositionally biased region" description="Low complexity" evidence="1">
    <location>
        <begin position="264"/>
        <end position="278"/>
    </location>
</feature>
<dbReference type="Gene3D" id="6.10.250.3180">
    <property type="match status" value="1"/>
</dbReference>
<evidence type="ECO:0000256" key="1">
    <source>
        <dbReference type="SAM" id="MobiDB-lite"/>
    </source>
</evidence>
<dbReference type="InterPro" id="IPR010684">
    <property type="entry name" value="RNA_pol_II_trans_fac_SIII_A"/>
</dbReference>
<gene>
    <name evidence="2" type="ORF">INT45_010240</name>
</gene>
<sequence>MPKEIKSLVAISQDILARHLEGLDDVGSTPYSLLKPALRKATPKQLFRIEKANPHLRQECNELWLNHCLSYVDIREAYHQGEHQDPTKWRRTYMQRFKETERKRELISAKVKKQYTKIQNEKAAKSIKVLSGYVPTQGRGSSSYDNAKRNQTSKLFQETRRAANRSHAMYRPTQQRSSSSIFVSNKSHRSLPLSTNIVPVSKPTSILSKAYNNLRQQHLSPPQHFISQPLIPPPSHRIELPERQVEKKHNNTNQIYMKKPTSITTTTTTTTTPFKTTTLSKRKRLESPISRKETQSRKPAALVNYDIFKQLS</sequence>
<evidence type="ECO:0000313" key="2">
    <source>
        <dbReference type="EMBL" id="KAG2216092.1"/>
    </source>
</evidence>
<evidence type="ECO:0000313" key="3">
    <source>
        <dbReference type="Proteomes" id="UP000646827"/>
    </source>
</evidence>